<dbReference type="GO" id="GO:0005886">
    <property type="term" value="C:plasma membrane"/>
    <property type="evidence" value="ECO:0007669"/>
    <property type="project" value="UniProtKB-SubCell"/>
</dbReference>
<protein>
    <recommendedName>
        <fullName evidence="11">Polysaccharide chain length determinant N-terminal domain-containing protein</fullName>
    </recommendedName>
</protein>
<evidence type="ECO:0000256" key="2">
    <source>
        <dbReference type="ARBA" id="ARBA00022475"/>
    </source>
</evidence>
<feature type="transmembrane region" description="Helical" evidence="7">
    <location>
        <begin position="21"/>
        <end position="41"/>
    </location>
</feature>
<dbReference type="PANTHER" id="PTHR32309">
    <property type="entry name" value="TYROSINE-PROTEIN KINASE"/>
    <property type="match status" value="1"/>
</dbReference>
<keyword evidence="6" id="KW-0175">Coiled coil</keyword>
<name>A0A7V0Z704_UNCW3</name>
<gene>
    <name evidence="10" type="ORF">ENP86_09495</name>
</gene>
<evidence type="ECO:0008006" key="11">
    <source>
        <dbReference type="Google" id="ProtNLM"/>
    </source>
</evidence>
<reference evidence="10" key="1">
    <citation type="journal article" date="2020" name="mSystems">
        <title>Genome- and Community-Level Interaction Insights into Carbon Utilization and Element Cycling Functions of Hydrothermarchaeota in Hydrothermal Sediment.</title>
        <authorList>
            <person name="Zhou Z."/>
            <person name="Liu Y."/>
            <person name="Xu W."/>
            <person name="Pan J."/>
            <person name="Luo Z.H."/>
            <person name="Li M."/>
        </authorList>
    </citation>
    <scope>NUCLEOTIDE SEQUENCE [LARGE SCALE GENOMIC DNA]</scope>
    <source>
        <strain evidence="10">SpSt-258</strain>
    </source>
</reference>
<dbReference type="PANTHER" id="PTHR32309:SF13">
    <property type="entry name" value="FERRIC ENTEROBACTIN TRANSPORT PROTEIN FEPE"/>
    <property type="match status" value="1"/>
</dbReference>
<sequence length="417" mass="47288">MDVEKPTRLSDYWVVIMKYRRILLINTIIITTIAIIISLILPCKYTATATILPPSQEQTSLFGFLNFGSGLSSNIANLSRLTSGLPGLYSPSDLFAAILKSGRIKGPIIKKYNLMKEFKTKTMIDASRALDEITKIEVSPEGMISVSVTYKNKYLATDIANSFIEELDKFNKETAMTSGKKFRIFVEQQLKNVQDSLAKAEEALRKFQEEHRTVALDIEIENAIATIAKLKSEIVLREVQKGAVASISNLNNPYVTNIDQELRELKRQLAKIEFGTSDTARKEFGAGFSVPFARLPGVSLEYARLLRNVKIQEAIYELLTQQYEQAKIMESKDTPTVQFLEQATPPEKRSFPKRTLIVLFAFFLSIVFDILLAFILDYFNEVKKSPHSHQTFINTLNSISEDIIFIKEFVLKKAKRK</sequence>
<feature type="transmembrane region" description="Helical" evidence="7">
    <location>
        <begin position="356"/>
        <end position="379"/>
    </location>
</feature>
<organism evidence="10">
    <name type="scientific">candidate division WOR-3 bacterium</name>
    <dbReference type="NCBI Taxonomy" id="2052148"/>
    <lineage>
        <taxon>Bacteria</taxon>
        <taxon>Bacteria division WOR-3</taxon>
    </lineage>
</organism>
<evidence type="ECO:0000256" key="5">
    <source>
        <dbReference type="ARBA" id="ARBA00023136"/>
    </source>
</evidence>
<dbReference type="Pfam" id="PF13807">
    <property type="entry name" value="GNVR"/>
    <property type="match status" value="1"/>
</dbReference>
<dbReference type="InterPro" id="IPR050445">
    <property type="entry name" value="Bact_polysacc_biosynth/exp"/>
</dbReference>
<keyword evidence="5 7" id="KW-0472">Membrane</keyword>
<evidence type="ECO:0000256" key="6">
    <source>
        <dbReference type="SAM" id="Coils"/>
    </source>
</evidence>
<dbReference type="InterPro" id="IPR032807">
    <property type="entry name" value="GNVR"/>
</dbReference>
<dbReference type="AlphaFoldDB" id="A0A7V0Z704"/>
<dbReference type="Pfam" id="PF02706">
    <property type="entry name" value="Wzz"/>
    <property type="match status" value="1"/>
</dbReference>
<comment type="subcellular location">
    <subcellularLocation>
        <location evidence="1">Cell membrane</location>
        <topology evidence="1">Multi-pass membrane protein</topology>
    </subcellularLocation>
</comment>
<keyword evidence="2" id="KW-1003">Cell membrane</keyword>
<dbReference type="GO" id="GO:0004713">
    <property type="term" value="F:protein tyrosine kinase activity"/>
    <property type="evidence" value="ECO:0007669"/>
    <property type="project" value="TreeGrafter"/>
</dbReference>
<keyword evidence="3 7" id="KW-0812">Transmembrane</keyword>
<comment type="caution">
    <text evidence="10">The sequence shown here is derived from an EMBL/GenBank/DDBJ whole genome shotgun (WGS) entry which is preliminary data.</text>
</comment>
<accession>A0A7V0Z704</accession>
<evidence type="ECO:0000259" key="9">
    <source>
        <dbReference type="Pfam" id="PF13807"/>
    </source>
</evidence>
<evidence type="ECO:0000256" key="4">
    <source>
        <dbReference type="ARBA" id="ARBA00022989"/>
    </source>
</evidence>
<evidence type="ECO:0000313" key="10">
    <source>
        <dbReference type="EMBL" id="HDY59767.1"/>
    </source>
</evidence>
<keyword evidence="4 7" id="KW-1133">Transmembrane helix</keyword>
<feature type="domain" description="Polysaccharide chain length determinant N-terminal" evidence="8">
    <location>
        <begin position="9"/>
        <end position="111"/>
    </location>
</feature>
<evidence type="ECO:0000256" key="3">
    <source>
        <dbReference type="ARBA" id="ARBA00022692"/>
    </source>
</evidence>
<dbReference type="InterPro" id="IPR003856">
    <property type="entry name" value="LPS_length_determ_N"/>
</dbReference>
<evidence type="ECO:0000259" key="8">
    <source>
        <dbReference type="Pfam" id="PF02706"/>
    </source>
</evidence>
<proteinExistence type="predicted"/>
<evidence type="ECO:0000256" key="7">
    <source>
        <dbReference type="SAM" id="Phobius"/>
    </source>
</evidence>
<feature type="domain" description="Tyrosine-protein kinase G-rich" evidence="9">
    <location>
        <begin position="302"/>
        <end position="375"/>
    </location>
</feature>
<feature type="coiled-coil region" evidence="6">
    <location>
        <begin position="183"/>
        <end position="217"/>
    </location>
</feature>
<evidence type="ECO:0000256" key="1">
    <source>
        <dbReference type="ARBA" id="ARBA00004651"/>
    </source>
</evidence>
<dbReference type="EMBL" id="DSKY01000021">
    <property type="protein sequence ID" value="HDY59767.1"/>
    <property type="molecule type" value="Genomic_DNA"/>
</dbReference>